<dbReference type="CDD" id="cd07377">
    <property type="entry name" value="WHTH_GntR"/>
    <property type="match status" value="1"/>
</dbReference>
<comment type="caution">
    <text evidence="6">The sequence shown here is derived from an EMBL/GenBank/DDBJ whole genome shotgun (WGS) entry which is preliminary data.</text>
</comment>
<feature type="domain" description="HTH gntR-type" evidence="5">
    <location>
        <begin position="3"/>
        <end position="71"/>
    </location>
</feature>
<dbReference type="Proteomes" id="UP000240717">
    <property type="component" value="Unassembled WGS sequence"/>
</dbReference>
<reference evidence="6 7" key="1">
    <citation type="journal article" date="2016" name="Front. Microbiol.">
        <title>Comprehensive Phylogenetic Analysis of Bovine Non-aureus Staphylococci Species Based on Whole-Genome Sequencing.</title>
        <authorList>
            <person name="Naushad S."/>
            <person name="Barkema H.W."/>
            <person name="Luby C."/>
            <person name="Condas L.A."/>
            <person name="Nobrega D.B."/>
            <person name="Carson D.A."/>
            <person name="De Buck J."/>
        </authorList>
    </citation>
    <scope>NUCLEOTIDE SEQUENCE [LARGE SCALE GENOMIC DNA]</scope>
    <source>
        <strain evidence="6 7">SNUC 2993</strain>
    </source>
</reference>
<dbReference type="AlphaFoldDB" id="A0A2T4PY89"/>
<keyword evidence="1" id="KW-0805">Transcription regulation</keyword>
<dbReference type="InterPro" id="IPR036388">
    <property type="entry name" value="WH-like_DNA-bd_sf"/>
</dbReference>
<proteinExistence type="predicted"/>
<sequence>MTQKKFITIYEQLKNQILSEQYQYGDQIPSENELVSNYGTSRETVRKALELLANDGMIQKIRGKGSVVIYQGITEFPFSELISFKEVQDQLGLKHHTELIVNEEVKAGDYERVRLALGLKNDDILLHVIRARSIQDKVKILDEDFFLKPVVTSIPNSVAKQSIYNYLENDLELDISYSSKSITFEPFSRLDYEMFGDINPPYTATVRSTVYLKDTTQFQYNISKHLATEFKFKEFSRRRENLLQ</sequence>
<evidence type="ECO:0000256" key="1">
    <source>
        <dbReference type="ARBA" id="ARBA00023015"/>
    </source>
</evidence>
<dbReference type="Pfam" id="PF07702">
    <property type="entry name" value="UTRA"/>
    <property type="match status" value="1"/>
</dbReference>
<dbReference type="SUPFAM" id="SSF64288">
    <property type="entry name" value="Chorismate lyase-like"/>
    <property type="match status" value="1"/>
</dbReference>
<keyword evidence="2" id="KW-0238">DNA-binding</keyword>
<dbReference type="GO" id="GO:0003700">
    <property type="term" value="F:DNA-binding transcription factor activity"/>
    <property type="evidence" value="ECO:0007669"/>
    <property type="project" value="UniProtKB-UniRule"/>
</dbReference>
<keyword evidence="3" id="KW-0804">Transcription</keyword>
<evidence type="ECO:0000313" key="7">
    <source>
        <dbReference type="Proteomes" id="UP000240717"/>
    </source>
</evidence>
<dbReference type="SMART" id="SM00345">
    <property type="entry name" value="HTH_GNTR"/>
    <property type="match status" value="1"/>
</dbReference>
<evidence type="ECO:0000259" key="5">
    <source>
        <dbReference type="PROSITE" id="PS50949"/>
    </source>
</evidence>
<dbReference type="InterPro" id="IPR000524">
    <property type="entry name" value="Tscrpt_reg_HTH_GntR"/>
</dbReference>
<evidence type="ECO:0000313" key="6">
    <source>
        <dbReference type="EMBL" id="PTI49926.1"/>
    </source>
</evidence>
<evidence type="ECO:0000256" key="3">
    <source>
        <dbReference type="ARBA" id="ARBA00023163"/>
    </source>
</evidence>
<dbReference type="PROSITE" id="PS50949">
    <property type="entry name" value="HTH_GNTR"/>
    <property type="match status" value="1"/>
</dbReference>
<dbReference type="EMBL" id="PZEV01000044">
    <property type="protein sequence ID" value="PTI49926.1"/>
    <property type="molecule type" value="Genomic_DNA"/>
</dbReference>
<dbReference type="SMART" id="SM00866">
    <property type="entry name" value="UTRA"/>
    <property type="match status" value="1"/>
</dbReference>
<evidence type="ECO:0000256" key="2">
    <source>
        <dbReference type="ARBA" id="ARBA00023125"/>
    </source>
</evidence>
<dbReference type="InterPro" id="IPR012770">
    <property type="entry name" value="TreR"/>
</dbReference>
<gene>
    <name evidence="6" type="primary">treR</name>
    <name evidence="6" type="ORF">BU085_10750</name>
</gene>
<dbReference type="SUPFAM" id="SSF46785">
    <property type="entry name" value="Winged helix' DNA-binding domain"/>
    <property type="match status" value="1"/>
</dbReference>
<dbReference type="InterPro" id="IPR036390">
    <property type="entry name" value="WH_DNA-bd_sf"/>
</dbReference>
<dbReference type="RefSeq" id="WP_107533086.1">
    <property type="nucleotide sequence ID" value="NZ_PZEV01000044.1"/>
</dbReference>
<dbReference type="Pfam" id="PF00392">
    <property type="entry name" value="GntR"/>
    <property type="match status" value="1"/>
</dbReference>
<name>A0A2T4PY89_STAWA</name>
<dbReference type="NCBIfam" id="TIGR02404">
    <property type="entry name" value="trehalos_R_Bsub"/>
    <property type="match status" value="1"/>
</dbReference>
<accession>A0A2T4PY89</accession>
<dbReference type="Gene3D" id="3.40.1410.10">
    <property type="entry name" value="Chorismate lyase-like"/>
    <property type="match status" value="1"/>
</dbReference>
<dbReference type="GO" id="GO:0045892">
    <property type="term" value="P:negative regulation of DNA-templated transcription"/>
    <property type="evidence" value="ECO:0007669"/>
    <property type="project" value="TreeGrafter"/>
</dbReference>
<dbReference type="PANTHER" id="PTHR44846:SF12">
    <property type="entry name" value="HTH-TYPE TRANSCRIPTIONAL REGULATOR TRER"/>
    <property type="match status" value="1"/>
</dbReference>
<dbReference type="InterPro" id="IPR028978">
    <property type="entry name" value="Chorismate_lyase_/UTRA_dom_sf"/>
</dbReference>
<dbReference type="STRING" id="1194526.A284_10975"/>
<protein>
    <recommendedName>
        <fullName evidence="4">Trehalose operon repressor</fullName>
    </recommendedName>
</protein>
<dbReference type="InterPro" id="IPR050679">
    <property type="entry name" value="Bact_HTH_transcr_reg"/>
</dbReference>
<dbReference type="PRINTS" id="PR00035">
    <property type="entry name" value="HTHGNTR"/>
</dbReference>
<dbReference type="InterPro" id="IPR011663">
    <property type="entry name" value="UTRA"/>
</dbReference>
<dbReference type="Gene3D" id="1.10.10.10">
    <property type="entry name" value="Winged helix-like DNA-binding domain superfamily/Winged helix DNA-binding domain"/>
    <property type="match status" value="1"/>
</dbReference>
<dbReference type="PANTHER" id="PTHR44846">
    <property type="entry name" value="MANNOSYL-D-GLYCERATE TRANSPORT/METABOLISM SYSTEM REPRESSOR MNGR-RELATED"/>
    <property type="match status" value="1"/>
</dbReference>
<dbReference type="GO" id="GO:0003677">
    <property type="term" value="F:DNA binding"/>
    <property type="evidence" value="ECO:0007669"/>
    <property type="project" value="UniProtKB-UniRule"/>
</dbReference>
<evidence type="ECO:0000256" key="4">
    <source>
        <dbReference type="NCBIfam" id="TIGR02404"/>
    </source>
</evidence>
<organism evidence="6 7">
    <name type="scientific">Staphylococcus warneri</name>
    <dbReference type="NCBI Taxonomy" id="1292"/>
    <lineage>
        <taxon>Bacteria</taxon>
        <taxon>Bacillati</taxon>
        <taxon>Bacillota</taxon>
        <taxon>Bacilli</taxon>
        <taxon>Bacillales</taxon>
        <taxon>Staphylococcaceae</taxon>
        <taxon>Staphylococcus</taxon>
    </lineage>
</organism>